<keyword evidence="4" id="KW-0997">Cell inner membrane</keyword>
<feature type="transmembrane region" description="Helical" evidence="8">
    <location>
        <begin position="450"/>
        <end position="472"/>
    </location>
</feature>
<sequence length="620" mass="66806">MKLGERAEDLMALLTPQRERSTPAAEEKNSLGYRTKIILRHPATLLGVLLLLVFGYLIVAPVISLLLGAVQVGFGDEAKAGAGAGSLTGYYLDRVFSSPVSDIIFYTPLLNTLWISLCSMVIALALGVPVAWLLVRTDLPARRWFSSALIVPYMLPAWTFALAWTTIFRNRSNAGQQGWMETLGWEPPNWLAYGPVPIIVIFSLHFTPFVILLVTNALKNLPGQLDEAARICGASAQQRWWRITLPLLRPALLSAATLMFAKAIGEFGVAYVLGLPAGFQVLSTTLHQSISTQQSGIAAVIAAVMVGLGGISLLVDLRFLREAKRFTTLNGKATLTKTQPLARWRTPALVMVGGLFTISVLIPLGTLVLSTIMRVPGDFSLQNFTADYWIGHDLPTVGFSQGVLVSAATWRAMWNTLWMVGLAALCTGLLGLLVGYVVVRSPLRQLGTALRVITFMPYLVPGLAFAVAYLSLFAVPRGPIPALYGTATILILIMIADEMPFASRAGVSAMMQLGLESEEAAQSLGAKFSYRLRTVVLPMVRTSLASATLLPFVSGVQGLSLVIILATPGTELMTTLSMTLIDFGYTHAANAVVVLICAIALLGTWATQKLFRSNLADSLG</sequence>
<feature type="transmembrane region" description="Helical" evidence="8">
    <location>
        <begin position="294"/>
        <end position="315"/>
    </location>
</feature>
<feature type="transmembrane region" description="Helical" evidence="8">
    <location>
        <begin position="147"/>
        <end position="170"/>
    </location>
</feature>
<protein>
    <submittedName>
        <fullName evidence="10">ABC transporter permease</fullName>
    </submittedName>
</protein>
<comment type="similarity">
    <text evidence="8">Belongs to the binding-protein-dependent transport system permease family.</text>
</comment>
<feature type="transmembrane region" description="Helical" evidence="8">
    <location>
        <begin position="348"/>
        <end position="373"/>
    </location>
</feature>
<keyword evidence="6 8" id="KW-1133">Transmembrane helix</keyword>
<dbReference type="InterPro" id="IPR000515">
    <property type="entry name" value="MetI-like"/>
</dbReference>
<keyword evidence="2 8" id="KW-0813">Transport</keyword>
<evidence type="ECO:0000256" key="1">
    <source>
        <dbReference type="ARBA" id="ARBA00004429"/>
    </source>
</evidence>
<feature type="transmembrane region" description="Helical" evidence="8">
    <location>
        <begin position="549"/>
        <end position="567"/>
    </location>
</feature>
<evidence type="ECO:0000259" key="9">
    <source>
        <dbReference type="PROSITE" id="PS50928"/>
    </source>
</evidence>
<dbReference type="SUPFAM" id="SSF161098">
    <property type="entry name" value="MetI-like"/>
    <property type="match status" value="2"/>
</dbReference>
<keyword evidence="3" id="KW-1003">Cell membrane</keyword>
<dbReference type="Proteomes" id="UP000235739">
    <property type="component" value="Unassembled WGS sequence"/>
</dbReference>
<keyword evidence="5 8" id="KW-0812">Transmembrane</keyword>
<dbReference type="InterPro" id="IPR035906">
    <property type="entry name" value="MetI-like_sf"/>
</dbReference>
<feature type="transmembrane region" description="Helical" evidence="8">
    <location>
        <begin position="190"/>
        <end position="214"/>
    </location>
</feature>
<dbReference type="PROSITE" id="PS50928">
    <property type="entry name" value="ABC_TM1"/>
    <property type="match status" value="2"/>
</dbReference>
<feature type="domain" description="ABC transmembrane type-1" evidence="9">
    <location>
        <begin position="109"/>
        <end position="319"/>
    </location>
</feature>
<dbReference type="PANTHER" id="PTHR43357:SF4">
    <property type="entry name" value="INNER MEMBRANE ABC TRANSPORTER PERMEASE PROTEIN YDCV"/>
    <property type="match status" value="1"/>
</dbReference>
<feature type="domain" description="ABC transmembrane type-1" evidence="9">
    <location>
        <begin position="413"/>
        <end position="607"/>
    </location>
</feature>
<evidence type="ECO:0000256" key="5">
    <source>
        <dbReference type="ARBA" id="ARBA00022692"/>
    </source>
</evidence>
<accession>A0A2N7S0R8</accession>
<dbReference type="AlphaFoldDB" id="A0A2N7S0R8"/>
<dbReference type="EMBL" id="PNQX01000002">
    <property type="protein sequence ID" value="PMQ19742.1"/>
    <property type="molecule type" value="Genomic_DNA"/>
</dbReference>
<comment type="caution">
    <text evidence="10">The sequence shown here is derived from an EMBL/GenBank/DDBJ whole genome shotgun (WGS) entry which is preliminary data.</text>
</comment>
<dbReference type="GO" id="GO:0055085">
    <property type="term" value="P:transmembrane transport"/>
    <property type="evidence" value="ECO:0007669"/>
    <property type="project" value="InterPro"/>
</dbReference>
<evidence type="ECO:0000256" key="2">
    <source>
        <dbReference type="ARBA" id="ARBA00022448"/>
    </source>
</evidence>
<dbReference type="PANTHER" id="PTHR43357">
    <property type="entry name" value="INNER MEMBRANE ABC TRANSPORTER PERMEASE PROTEIN YDCV"/>
    <property type="match status" value="1"/>
</dbReference>
<evidence type="ECO:0000256" key="4">
    <source>
        <dbReference type="ARBA" id="ARBA00022519"/>
    </source>
</evidence>
<feature type="transmembrane region" description="Helical" evidence="8">
    <location>
        <begin position="43"/>
        <end position="67"/>
    </location>
</feature>
<evidence type="ECO:0000256" key="3">
    <source>
        <dbReference type="ARBA" id="ARBA00022475"/>
    </source>
</evidence>
<reference evidence="10 11" key="1">
    <citation type="journal article" date="2017" name="Elife">
        <title>Extensive horizontal gene transfer in cheese-associated bacteria.</title>
        <authorList>
            <person name="Bonham K.S."/>
            <person name="Wolfe B.E."/>
            <person name="Dutton R.J."/>
        </authorList>
    </citation>
    <scope>NUCLEOTIDE SEQUENCE [LARGE SCALE GENOMIC DNA]</scope>
    <source>
        <strain evidence="10 11">JB182</strain>
    </source>
</reference>
<feature type="transmembrane region" description="Helical" evidence="8">
    <location>
        <begin position="587"/>
        <end position="606"/>
    </location>
</feature>
<feature type="transmembrane region" description="Helical" evidence="8">
    <location>
        <begin position="478"/>
        <end position="496"/>
    </location>
</feature>
<dbReference type="Gene3D" id="1.10.3720.10">
    <property type="entry name" value="MetI-like"/>
    <property type="match status" value="2"/>
</dbReference>
<name>A0A2N7S0R8_9MICC</name>
<evidence type="ECO:0000256" key="6">
    <source>
        <dbReference type="ARBA" id="ARBA00022989"/>
    </source>
</evidence>
<keyword evidence="7 8" id="KW-0472">Membrane</keyword>
<proteinExistence type="inferred from homology"/>
<comment type="subcellular location">
    <subcellularLocation>
        <location evidence="1">Cell inner membrane</location>
        <topology evidence="1">Multi-pass membrane protein</topology>
    </subcellularLocation>
    <subcellularLocation>
        <location evidence="8">Cell membrane</location>
        <topology evidence="8">Multi-pass membrane protein</topology>
    </subcellularLocation>
</comment>
<dbReference type="GO" id="GO:0005886">
    <property type="term" value="C:plasma membrane"/>
    <property type="evidence" value="ECO:0007669"/>
    <property type="project" value="UniProtKB-SubCell"/>
</dbReference>
<evidence type="ECO:0000313" key="11">
    <source>
        <dbReference type="Proteomes" id="UP000235739"/>
    </source>
</evidence>
<feature type="transmembrane region" description="Helical" evidence="8">
    <location>
        <begin position="417"/>
        <end position="438"/>
    </location>
</feature>
<feature type="transmembrane region" description="Helical" evidence="8">
    <location>
        <begin position="251"/>
        <end position="274"/>
    </location>
</feature>
<evidence type="ECO:0000256" key="8">
    <source>
        <dbReference type="RuleBase" id="RU363032"/>
    </source>
</evidence>
<dbReference type="CDD" id="cd06261">
    <property type="entry name" value="TM_PBP2"/>
    <property type="match status" value="2"/>
</dbReference>
<gene>
    <name evidence="10" type="ORF">CIK84_13965</name>
</gene>
<feature type="transmembrane region" description="Helical" evidence="8">
    <location>
        <begin position="113"/>
        <end position="135"/>
    </location>
</feature>
<evidence type="ECO:0000313" key="10">
    <source>
        <dbReference type="EMBL" id="PMQ19742.1"/>
    </source>
</evidence>
<evidence type="ECO:0000256" key="7">
    <source>
        <dbReference type="ARBA" id="ARBA00023136"/>
    </source>
</evidence>
<organism evidence="10 11">
    <name type="scientific">Glutamicibacter arilaitensis</name>
    <dbReference type="NCBI Taxonomy" id="256701"/>
    <lineage>
        <taxon>Bacteria</taxon>
        <taxon>Bacillati</taxon>
        <taxon>Actinomycetota</taxon>
        <taxon>Actinomycetes</taxon>
        <taxon>Micrococcales</taxon>
        <taxon>Micrococcaceae</taxon>
        <taxon>Glutamicibacter</taxon>
    </lineage>
</organism>
<dbReference type="Pfam" id="PF00528">
    <property type="entry name" value="BPD_transp_1"/>
    <property type="match status" value="2"/>
</dbReference>